<keyword evidence="2" id="KW-1133">Transmembrane helix</keyword>
<evidence type="ECO:0000313" key="4">
    <source>
        <dbReference type="Proteomes" id="UP000247810"/>
    </source>
</evidence>
<dbReference type="VEuPathDB" id="FungiDB:BO71DRAFT_444779"/>
<organism evidence="3 4">
    <name type="scientific">Aspergillus ellipticus CBS 707.79</name>
    <dbReference type="NCBI Taxonomy" id="1448320"/>
    <lineage>
        <taxon>Eukaryota</taxon>
        <taxon>Fungi</taxon>
        <taxon>Dikarya</taxon>
        <taxon>Ascomycota</taxon>
        <taxon>Pezizomycotina</taxon>
        <taxon>Eurotiomycetes</taxon>
        <taxon>Eurotiomycetidae</taxon>
        <taxon>Eurotiales</taxon>
        <taxon>Aspergillaceae</taxon>
        <taxon>Aspergillus</taxon>
        <taxon>Aspergillus subgen. Circumdati</taxon>
    </lineage>
</organism>
<keyword evidence="2" id="KW-0472">Membrane</keyword>
<proteinExistence type="predicted"/>
<feature type="region of interest" description="Disordered" evidence="1">
    <location>
        <begin position="23"/>
        <end position="51"/>
    </location>
</feature>
<protein>
    <submittedName>
        <fullName evidence="3">Uncharacterized protein</fullName>
    </submittedName>
</protein>
<keyword evidence="2" id="KW-0812">Transmembrane</keyword>
<accession>A0A319CX43</accession>
<reference evidence="3 4" key="1">
    <citation type="submission" date="2018-02" db="EMBL/GenBank/DDBJ databases">
        <title>The genomes of Aspergillus section Nigri reveals drivers in fungal speciation.</title>
        <authorList>
            <consortium name="DOE Joint Genome Institute"/>
            <person name="Vesth T.C."/>
            <person name="Nybo J."/>
            <person name="Theobald S."/>
            <person name="Brandl J."/>
            <person name="Frisvad J.C."/>
            <person name="Nielsen K.F."/>
            <person name="Lyhne E.K."/>
            <person name="Kogle M.E."/>
            <person name="Kuo A."/>
            <person name="Riley R."/>
            <person name="Clum A."/>
            <person name="Nolan M."/>
            <person name="Lipzen A."/>
            <person name="Salamov A."/>
            <person name="Henrissat B."/>
            <person name="Wiebenga A."/>
            <person name="De vries R.P."/>
            <person name="Grigoriev I.V."/>
            <person name="Mortensen U.H."/>
            <person name="Andersen M.R."/>
            <person name="Baker S.E."/>
        </authorList>
    </citation>
    <scope>NUCLEOTIDE SEQUENCE [LARGE SCALE GENOMIC DNA]</scope>
    <source>
        <strain evidence="3 4">CBS 707.79</strain>
    </source>
</reference>
<sequence length="158" mass="17342">MRRGVYYASSLYRNLGTYMPSNTCGVPTTRPRPAGKHPIPPGACNPRREGLPDEQIGRSVSTVRVRGWVVGGFYAVQRSACSAVCAVQMGMDRSAGRSAGGFRGGIIFFYVWEDEGMGGAWMCSTWAVLRTFGRWVEIYIILYYMGGSGLMVIVIIIP</sequence>
<name>A0A319CX43_9EURO</name>
<gene>
    <name evidence="3" type="ORF">BO71DRAFT_444779</name>
</gene>
<evidence type="ECO:0000256" key="1">
    <source>
        <dbReference type="SAM" id="MobiDB-lite"/>
    </source>
</evidence>
<feature type="transmembrane region" description="Helical" evidence="2">
    <location>
        <begin position="138"/>
        <end position="157"/>
    </location>
</feature>
<dbReference type="Proteomes" id="UP000247810">
    <property type="component" value="Unassembled WGS sequence"/>
</dbReference>
<evidence type="ECO:0000256" key="2">
    <source>
        <dbReference type="SAM" id="Phobius"/>
    </source>
</evidence>
<evidence type="ECO:0000313" key="3">
    <source>
        <dbReference type="EMBL" id="PYH89141.1"/>
    </source>
</evidence>
<keyword evidence="4" id="KW-1185">Reference proteome</keyword>
<dbReference type="EMBL" id="KZ826046">
    <property type="protein sequence ID" value="PYH89141.1"/>
    <property type="molecule type" value="Genomic_DNA"/>
</dbReference>
<dbReference type="AlphaFoldDB" id="A0A319CX43"/>